<keyword evidence="4" id="KW-0067">ATP-binding</keyword>
<evidence type="ECO:0000256" key="4">
    <source>
        <dbReference type="ARBA" id="ARBA00022840"/>
    </source>
</evidence>
<dbReference type="Gene3D" id="3.30.460.10">
    <property type="entry name" value="Beta Polymerase, domain 2"/>
    <property type="match status" value="1"/>
</dbReference>
<evidence type="ECO:0000313" key="10">
    <source>
        <dbReference type="Proteomes" id="UP001220530"/>
    </source>
</evidence>
<evidence type="ECO:0000256" key="3">
    <source>
        <dbReference type="ARBA" id="ARBA00022741"/>
    </source>
</evidence>
<evidence type="ECO:0000259" key="7">
    <source>
        <dbReference type="Pfam" id="PF03710"/>
    </source>
</evidence>
<dbReference type="CDD" id="cd05401">
    <property type="entry name" value="NT_GlnE_GlnD_like"/>
    <property type="match status" value="1"/>
</dbReference>
<dbReference type="SUPFAM" id="SSF81593">
    <property type="entry name" value="Nucleotidyltransferase substrate binding subunit/domain"/>
    <property type="match status" value="1"/>
</dbReference>
<evidence type="ECO:0000256" key="5">
    <source>
        <dbReference type="ARBA" id="ARBA00022842"/>
    </source>
</evidence>
<dbReference type="Pfam" id="PF03710">
    <property type="entry name" value="GlnE"/>
    <property type="match status" value="1"/>
</dbReference>
<keyword evidence="3" id="KW-0547">Nucleotide-binding</keyword>
<proteinExistence type="predicted"/>
<keyword evidence="2" id="KW-0548">Nucleotidyltransferase</keyword>
<evidence type="ECO:0000313" key="9">
    <source>
        <dbReference type="EMBL" id="WDR02776.1"/>
    </source>
</evidence>
<dbReference type="InterPro" id="IPR013546">
    <property type="entry name" value="PII_UdlTrfase/GS_AdlTrfase"/>
</dbReference>
<dbReference type="SUPFAM" id="SSF81301">
    <property type="entry name" value="Nucleotidyltransferase"/>
    <property type="match status" value="1"/>
</dbReference>
<dbReference type="PANTHER" id="PTHR30621">
    <property type="entry name" value="GLUTAMINE SYNTHETASE ADENYLYLTRANSFERASE"/>
    <property type="match status" value="1"/>
</dbReference>
<dbReference type="Pfam" id="PF08335">
    <property type="entry name" value="GlnD_UR_UTase"/>
    <property type="match status" value="1"/>
</dbReference>
<dbReference type="InterPro" id="IPR023057">
    <property type="entry name" value="GlnE"/>
</dbReference>
<keyword evidence="5" id="KW-0460">Magnesium</keyword>
<gene>
    <name evidence="9" type="ORF">PSQ19_00610</name>
</gene>
<organism evidence="9 10">
    <name type="scientific">Devosia algicola</name>
    <dbReference type="NCBI Taxonomy" id="3026418"/>
    <lineage>
        <taxon>Bacteria</taxon>
        <taxon>Pseudomonadati</taxon>
        <taxon>Pseudomonadota</taxon>
        <taxon>Alphaproteobacteria</taxon>
        <taxon>Hyphomicrobiales</taxon>
        <taxon>Devosiaceae</taxon>
        <taxon>Devosia</taxon>
    </lineage>
</organism>
<sequence length="218" mass="24443">MADARLNYSSDIDIVVFFDPEKGVLTDPGEATKIYSRMVQKLVGLMEDRREHGYVFRTDLRLRPDPGSTPVAISFDAALAYYESRGQNWERAAWIKARACAGDQQVGAAFLKELAPYIWRKHLDFATIADIQAMKRQINIAKRVGDIRVEGHNVKLGRGGIREIEFFTQTQQLIAGGRDATLRVKPTTMALAALAEANWISDKTATESHRYLLVSTRG</sequence>
<dbReference type="RefSeq" id="WP_282219178.1">
    <property type="nucleotide sequence ID" value="NZ_CP118246.1"/>
</dbReference>
<feature type="domain" description="PII-uridylyltransferase/Glutamine-synthetase adenylyltransferase" evidence="8">
    <location>
        <begin position="143"/>
        <end position="209"/>
    </location>
</feature>
<dbReference type="EMBL" id="CP118246">
    <property type="protein sequence ID" value="WDR02776.1"/>
    <property type="molecule type" value="Genomic_DNA"/>
</dbReference>
<reference evidence="9 10" key="1">
    <citation type="submission" date="2023-02" db="EMBL/GenBank/DDBJ databases">
        <title>Devosia algicola sp. nov., isolated from the phycosphere of marine algae.</title>
        <authorList>
            <person name="Kim J.M."/>
            <person name="Lee J.K."/>
            <person name="Choi B.J."/>
            <person name="Bayburt H."/>
            <person name="Jeon C.O."/>
        </authorList>
    </citation>
    <scope>NUCLEOTIDE SEQUENCE [LARGE SCALE GENOMIC DNA]</scope>
    <source>
        <strain evidence="9 10">G20-9</strain>
    </source>
</reference>
<evidence type="ECO:0000256" key="1">
    <source>
        <dbReference type="ARBA" id="ARBA00022679"/>
    </source>
</evidence>
<dbReference type="InterPro" id="IPR005190">
    <property type="entry name" value="GlnE_rpt_dom"/>
</dbReference>
<accession>A0ABY7YNC8</accession>
<dbReference type="InterPro" id="IPR043519">
    <property type="entry name" value="NT_sf"/>
</dbReference>
<keyword evidence="10" id="KW-1185">Reference proteome</keyword>
<keyword evidence="1" id="KW-0808">Transferase</keyword>
<dbReference type="Proteomes" id="UP001220530">
    <property type="component" value="Chromosome"/>
</dbReference>
<dbReference type="PANTHER" id="PTHR30621:SF0">
    <property type="entry name" value="BIFUNCTIONAL GLUTAMINE SYNTHETASE ADENYLYLTRANSFERASE_ADENYLYL-REMOVING ENZYME"/>
    <property type="match status" value="1"/>
</dbReference>
<dbReference type="Gene3D" id="1.20.120.330">
    <property type="entry name" value="Nucleotidyltransferases domain 2"/>
    <property type="match status" value="1"/>
</dbReference>
<evidence type="ECO:0000259" key="8">
    <source>
        <dbReference type="Pfam" id="PF08335"/>
    </source>
</evidence>
<evidence type="ECO:0000256" key="2">
    <source>
        <dbReference type="ARBA" id="ARBA00022695"/>
    </source>
</evidence>
<keyword evidence="6" id="KW-0511">Multifunctional enzyme</keyword>
<feature type="domain" description="Glutamate-ammonia ligase adenylyltransferase repeated" evidence="7">
    <location>
        <begin position="6"/>
        <end position="112"/>
    </location>
</feature>
<name>A0ABY7YNC8_9HYPH</name>
<protein>
    <submittedName>
        <fullName evidence="9">Uncharacterized protein</fullName>
    </submittedName>
</protein>
<evidence type="ECO:0000256" key="6">
    <source>
        <dbReference type="ARBA" id="ARBA00023268"/>
    </source>
</evidence>